<evidence type="ECO:0000313" key="3">
    <source>
        <dbReference type="Proteomes" id="UP000324222"/>
    </source>
</evidence>
<reference evidence="2 3" key="1">
    <citation type="submission" date="2019-05" db="EMBL/GenBank/DDBJ databases">
        <title>Another draft genome of Portunus trituberculatus and its Hox gene families provides insights of decapod evolution.</title>
        <authorList>
            <person name="Jeong J.-H."/>
            <person name="Song I."/>
            <person name="Kim S."/>
            <person name="Choi T."/>
            <person name="Kim D."/>
            <person name="Ryu S."/>
            <person name="Kim W."/>
        </authorList>
    </citation>
    <scope>NUCLEOTIDE SEQUENCE [LARGE SCALE GENOMIC DNA]</scope>
    <source>
        <tissue evidence="2">Muscle</tissue>
    </source>
</reference>
<dbReference type="EMBL" id="VSRR010059173">
    <property type="protein sequence ID" value="MPC82230.1"/>
    <property type="molecule type" value="Genomic_DNA"/>
</dbReference>
<evidence type="ECO:0000256" key="1">
    <source>
        <dbReference type="SAM" id="MobiDB-lite"/>
    </source>
</evidence>
<feature type="region of interest" description="Disordered" evidence="1">
    <location>
        <begin position="1"/>
        <end position="70"/>
    </location>
</feature>
<feature type="compositionally biased region" description="Basic and acidic residues" evidence="1">
    <location>
        <begin position="42"/>
        <end position="70"/>
    </location>
</feature>
<sequence length="70" mass="8214">MDSLDSRNFSSYLHSRMYSHSSVSSDDGRWTGERLESEEENREVKTEEAGGRKECRENKNEEGKQEQLRD</sequence>
<dbReference type="Proteomes" id="UP000324222">
    <property type="component" value="Unassembled WGS sequence"/>
</dbReference>
<organism evidence="2 3">
    <name type="scientific">Portunus trituberculatus</name>
    <name type="common">Swimming crab</name>
    <name type="synonym">Neptunus trituberculatus</name>
    <dbReference type="NCBI Taxonomy" id="210409"/>
    <lineage>
        <taxon>Eukaryota</taxon>
        <taxon>Metazoa</taxon>
        <taxon>Ecdysozoa</taxon>
        <taxon>Arthropoda</taxon>
        <taxon>Crustacea</taxon>
        <taxon>Multicrustacea</taxon>
        <taxon>Malacostraca</taxon>
        <taxon>Eumalacostraca</taxon>
        <taxon>Eucarida</taxon>
        <taxon>Decapoda</taxon>
        <taxon>Pleocyemata</taxon>
        <taxon>Brachyura</taxon>
        <taxon>Eubrachyura</taxon>
        <taxon>Portunoidea</taxon>
        <taxon>Portunidae</taxon>
        <taxon>Portuninae</taxon>
        <taxon>Portunus</taxon>
    </lineage>
</organism>
<feature type="compositionally biased region" description="Polar residues" evidence="1">
    <location>
        <begin position="1"/>
        <end position="13"/>
    </location>
</feature>
<dbReference type="AlphaFoldDB" id="A0A5B7ICX3"/>
<name>A0A5B7ICX3_PORTR</name>
<keyword evidence="3" id="KW-1185">Reference proteome</keyword>
<feature type="compositionally biased region" description="Low complexity" evidence="1">
    <location>
        <begin position="15"/>
        <end position="25"/>
    </location>
</feature>
<proteinExistence type="predicted"/>
<feature type="compositionally biased region" description="Basic and acidic residues" evidence="1">
    <location>
        <begin position="26"/>
        <end position="35"/>
    </location>
</feature>
<evidence type="ECO:0000313" key="2">
    <source>
        <dbReference type="EMBL" id="MPC82230.1"/>
    </source>
</evidence>
<protein>
    <submittedName>
        <fullName evidence="2">Uncharacterized protein</fullName>
    </submittedName>
</protein>
<comment type="caution">
    <text evidence="2">The sequence shown here is derived from an EMBL/GenBank/DDBJ whole genome shotgun (WGS) entry which is preliminary data.</text>
</comment>
<gene>
    <name evidence="2" type="ORF">E2C01_076881</name>
</gene>
<accession>A0A5B7ICX3</accession>